<feature type="domain" description="GGDEF" evidence="4">
    <location>
        <begin position="305"/>
        <end position="438"/>
    </location>
</feature>
<dbReference type="SUPFAM" id="SSF55785">
    <property type="entry name" value="PYP-like sensor domain (PAS domain)"/>
    <property type="match status" value="1"/>
</dbReference>
<dbReference type="SUPFAM" id="SSF55073">
    <property type="entry name" value="Nucleotide cyclase"/>
    <property type="match status" value="1"/>
</dbReference>
<dbReference type="SUPFAM" id="SSF55781">
    <property type="entry name" value="GAF domain-like"/>
    <property type="match status" value="1"/>
</dbReference>
<dbReference type="EMBL" id="CP054491">
    <property type="protein sequence ID" value="QKQ25520.1"/>
    <property type="molecule type" value="Genomic_DNA"/>
</dbReference>
<dbReference type="PROSITE" id="PS50112">
    <property type="entry name" value="PAS"/>
    <property type="match status" value="1"/>
</dbReference>
<dbReference type="Pfam" id="PF00989">
    <property type="entry name" value="PAS"/>
    <property type="match status" value="1"/>
</dbReference>
<keyword evidence="6" id="KW-1185">Reference proteome</keyword>
<dbReference type="PANTHER" id="PTHR46663">
    <property type="entry name" value="DIGUANYLATE CYCLASE DGCT-RELATED"/>
    <property type="match status" value="1"/>
</dbReference>
<protein>
    <submittedName>
        <fullName evidence="5">Diguanylate cyclase</fullName>
    </submittedName>
</protein>
<accession>A0A6N0HTB7</accession>
<proteinExistence type="predicted"/>
<evidence type="ECO:0000313" key="5">
    <source>
        <dbReference type="EMBL" id="QKQ25520.1"/>
    </source>
</evidence>
<evidence type="ECO:0000313" key="6">
    <source>
        <dbReference type="Proteomes" id="UP000509658"/>
    </source>
</evidence>
<dbReference type="Pfam" id="PF13185">
    <property type="entry name" value="GAF_2"/>
    <property type="match status" value="1"/>
</dbReference>
<dbReference type="FunFam" id="3.30.70.270:FF:000001">
    <property type="entry name" value="Diguanylate cyclase domain protein"/>
    <property type="match status" value="1"/>
</dbReference>
<dbReference type="InterPro" id="IPR013767">
    <property type="entry name" value="PAS_fold"/>
</dbReference>
<dbReference type="GO" id="GO:0006355">
    <property type="term" value="P:regulation of DNA-templated transcription"/>
    <property type="evidence" value="ECO:0007669"/>
    <property type="project" value="InterPro"/>
</dbReference>
<dbReference type="InterPro" id="IPR003018">
    <property type="entry name" value="GAF"/>
</dbReference>
<dbReference type="Pfam" id="PF00990">
    <property type="entry name" value="GGDEF"/>
    <property type="match status" value="1"/>
</dbReference>
<organism evidence="5 6">
    <name type="scientific">Candidatus Reidiella endopervernicosa</name>
    <dbReference type="NCBI Taxonomy" id="2738883"/>
    <lineage>
        <taxon>Bacteria</taxon>
        <taxon>Pseudomonadati</taxon>
        <taxon>Pseudomonadota</taxon>
        <taxon>Gammaproteobacteria</taxon>
        <taxon>Candidatus Reidiella</taxon>
    </lineage>
</organism>
<dbReference type="InterPro" id="IPR052163">
    <property type="entry name" value="DGC-Regulatory_Protein"/>
</dbReference>
<dbReference type="SMART" id="SM00091">
    <property type="entry name" value="PAS"/>
    <property type="match status" value="1"/>
</dbReference>
<reference evidence="5 6" key="1">
    <citation type="submission" date="2020-05" db="EMBL/GenBank/DDBJ databases">
        <title>Horizontal transmission and recombination maintain forever young bacterial symbiont genomes.</title>
        <authorList>
            <person name="Russell S.L."/>
            <person name="Pepper-Tunick E."/>
            <person name="Svedberg J."/>
            <person name="Byrne A."/>
            <person name="Ruelas Castillo J."/>
            <person name="Vollmers C."/>
            <person name="Beinart R.A."/>
            <person name="Corbett-Detig R."/>
        </authorList>
    </citation>
    <scope>NUCLEOTIDE SEQUENCE [LARGE SCALE GENOMIC DNA]</scope>
    <source>
        <strain evidence="5">Santa_Monica_outfall</strain>
    </source>
</reference>
<dbReference type="CDD" id="cd01949">
    <property type="entry name" value="GGDEF"/>
    <property type="match status" value="1"/>
</dbReference>
<dbReference type="InterPro" id="IPR000700">
    <property type="entry name" value="PAS-assoc_C"/>
</dbReference>
<feature type="domain" description="PAC" evidence="3">
    <location>
        <begin position="220"/>
        <end position="273"/>
    </location>
</feature>
<evidence type="ECO:0000256" key="1">
    <source>
        <dbReference type="ARBA" id="ARBA00001946"/>
    </source>
</evidence>
<dbReference type="GO" id="GO:0003824">
    <property type="term" value="F:catalytic activity"/>
    <property type="evidence" value="ECO:0007669"/>
    <property type="project" value="UniProtKB-ARBA"/>
</dbReference>
<dbReference type="Gene3D" id="3.30.70.270">
    <property type="match status" value="1"/>
</dbReference>
<evidence type="ECO:0000259" key="4">
    <source>
        <dbReference type="PROSITE" id="PS50887"/>
    </source>
</evidence>
<dbReference type="InterPro" id="IPR043128">
    <property type="entry name" value="Rev_trsase/Diguanyl_cyclase"/>
</dbReference>
<dbReference type="InterPro" id="IPR000014">
    <property type="entry name" value="PAS"/>
</dbReference>
<evidence type="ECO:0000259" key="2">
    <source>
        <dbReference type="PROSITE" id="PS50112"/>
    </source>
</evidence>
<dbReference type="Gene3D" id="3.30.450.20">
    <property type="entry name" value="PAS domain"/>
    <property type="match status" value="1"/>
</dbReference>
<dbReference type="InterPro" id="IPR000160">
    <property type="entry name" value="GGDEF_dom"/>
</dbReference>
<comment type="cofactor">
    <cofactor evidence="1">
        <name>Mg(2+)</name>
        <dbReference type="ChEBI" id="CHEBI:18420"/>
    </cofactor>
</comment>
<dbReference type="AlphaFoldDB" id="A0A6N0HTB7"/>
<dbReference type="InterPro" id="IPR029787">
    <property type="entry name" value="Nucleotide_cyclase"/>
</dbReference>
<sequence length="438" mass="48626">MNMICKELVEKLDFELAWIGRKEIGGNIDIVSLFGHASGYGDELKKIGVRWDESPQGRGPVGTAIRTGEAQLYKISDLRFKPWQCAAQKYGLASVYSLPLTIKGEVYGALTLYSNLEQVFDNEAEITRITSIANRLRIASDTSINQQHQRLLGAALSAAGSGVIITERDGKIVWVNESFCKQSGYSESQAIGQTPRILKSHQHDNDYYAELWNTILNGKRWASETVERHIDGSHYIVSQTITPIFDNAGEISHFIAIHEDITAQKEAQERIEYLAHHDGLTGIPNRALFYDRLEHTISLTKREKGTFALMFLDLDRFKPINDTYGHTIGDQLLQEVAQRIGSVLRESDTVARLGGDEFTVILPTINDEHEAFKVGKKLSEAISAPYQLGDQEIITSASIGIAIYPEHGTSDIELITAADSAMYSAKETGRHCIALASI</sequence>
<name>A0A6N0HTB7_9GAMM</name>
<dbReference type="RefSeq" id="WP_174672744.1">
    <property type="nucleotide sequence ID" value="NZ_CP054491.1"/>
</dbReference>
<dbReference type="Gene3D" id="3.30.450.40">
    <property type="match status" value="1"/>
</dbReference>
<dbReference type="NCBIfam" id="TIGR00254">
    <property type="entry name" value="GGDEF"/>
    <property type="match status" value="1"/>
</dbReference>
<dbReference type="KEGG" id="rev:HUE57_03810"/>
<dbReference type="SMART" id="SM00267">
    <property type="entry name" value="GGDEF"/>
    <property type="match status" value="1"/>
</dbReference>
<evidence type="ECO:0000259" key="3">
    <source>
        <dbReference type="PROSITE" id="PS50113"/>
    </source>
</evidence>
<dbReference type="InterPro" id="IPR029016">
    <property type="entry name" value="GAF-like_dom_sf"/>
</dbReference>
<dbReference type="NCBIfam" id="TIGR00229">
    <property type="entry name" value="sensory_box"/>
    <property type="match status" value="1"/>
</dbReference>
<feature type="domain" description="PAS" evidence="2">
    <location>
        <begin position="148"/>
        <end position="219"/>
    </location>
</feature>
<dbReference type="PROSITE" id="PS50887">
    <property type="entry name" value="GGDEF"/>
    <property type="match status" value="1"/>
</dbReference>
<dbReference type="PANTHER" id="PTHR46663:SF3">
    <property type="entry name" value="SLL0267 PROTEIN"/>
    <property type="match status" value="1"/>
</dbReference>
<dbReference type="PROSITE" id="PS50113">
    <property type="entry name" value="PAC"/>
    <property type="match status" value="1"/>
</dbReference>
<gene>
    <name evidence="5" type="ORF">HUE57_03810</name>
</gene>
<dbReference type="InterPro" id="IPR035965">
    <property type="entry name" value="PAS-like_dom_sf"/>
</dbReference>
<dbReference type="CDD" id="cd00130">
    <property type="entry name" value="PAS"/>
    <property type="match status" value="1"/>
</dbReference>
<dbReference type="Proteomes" id="UP000509658">
    <property type="component" value="Chromosome"/>
</dbReference>